<dbReference type="Pfam" id="PF05843">
    <property type="entry name" value="Suf"/>
    <property type="match status" value="1"/>
</dbReference>
<reference evidence="5 6" key="1">
    <citation type="submission" date="2024-01" db="EMBL/GenBank/DDBJ databases">
        <title>A draft genome for a cacao thread blight-causing isolate of Paramarasmius palmivorus.</title>
        <authorList>
            <person name="Baruah I.K."/>
            <person name="Bukari Y."/>
            <person name="Amoako-Attah I."/>
            <person name="Meinhardt L.W."/>
            <person name="Bailey B.A."/>
            <person name="Cohen S.P."/>
        </authorList>
    </citation>
    <scope>NUCLEOTIDE SEQUENCE [LARGE SCALE GENOMIC DNA]</scope>
    <source>
        <strain evidence="5 6">GH-12</strain>
    </source>
</reference>
<dbReference type="GO" id="GO:0005634">
    <property type="term" value="C:nucleus"/>
    <property type="evidence" value="ECO:0007669"/>
    <property type="project" value="UniProtKB-SubCell"/>
</dbReference>
<comment type="caution">
    <text evidence="5">The sequence shown here is derived from an EMBL/GenBank/DDBJ whole genome shotgun (WGS) entry which is preliminary data.</text>
</comment>
<dbReference type="EMBL" id="JAYKXP010000127">
    <property type="protein sequence ID" value="KAK7024302.1"/>
    <property type="molecule type" value="Genomic_DNA"/>
</dbReference>
<protein>
    <submittedName>
        <fullName evidence="5">mRNA 3'-end-processing protein rna14</fullName>
    </submittedName>
</protein>
<evidence type="ECO:0000256" key="1">
    <source>
        <dbReference type="ARBA" id="ARBA00004123"/>
    </source>
</evidence>
<dbReference type="Gene3D" id="1.25.40.1040">
    <property type="match status" value="1"/>
</dbReference>
<accession>A0AAW0BED0</accession>
<keyword evidence="2" id="KW-0677">Repeat</keyword>
<gene>
    <name evidence="5" type="primary">RNA14_13</name>
    <name evidence="5" type="ORF">VNI00_016426</name>
</gene>
<name>A0AAW0BED0_9AGAR</name>
<proteinExistence type="predicted"/>
<comment type="subcellular location">
    <subcellularLocation>
        <location evidence="1">Nucleus</location>
    </subcellularLocation>
</comment>
<evidence type="ECO:0000256" key="3">
    <source>
        <dbReference type="ARBA" id="ARBA00023242"/>
    </source>
</evidence>
<keyword evidence="6" id="KW-1185">Reference proteome</keyword>
<dbReference type="Proteomes" id="UP001383192">
    <property type="component" value="Unassembled WGS sequence"/>
</dbReference>
<dbReference type="AlphaFoldDB" id="A0AAW0BED0"/>
<evidence type="ECO:0000259" key="4">
    <source>
        <dbReference type="Pfam" id="PF05843"/>
    </source>
</evidence>
<sequence length="70" mass="7881">MWYTKYKGLTRLGDVDEALVKLREGIQGNNASLLLNFALAEVLEARGDISQVKQIHKELFIAFKEALSSE</sequence>
<organism evidence="5 6">
    <name type="scientific">Paramarasmius palmivorus</name>
    <dbReference type="NCBI Taxonomy" id="297713"/>
    <lineage>
        <taxon>Eukaryota</taxon>
        <taxon>Fungi</taxon>
        <taxon>Dikarya</taxon>
        <taxon>Basidiomycota</taxon>
        <taxon>Agaricomycotina</taxon>
        <taxon>Agaricomycetes</taxon>
        <taxon>Agaricomycetidae</taxon>
        <taxon>Agaricales</taxon>
        <taxon>Marasmiineae</taxon>
        <taxon>Marasmiaceae</taxon>
        <taxon>Paramarasmius</taxon>
    </lineage>
</organism>
<evidence type="ECO:0000256" key="2">
    <source>
        <dbReference type="ARBA" id="ARBA00022737"/>
    </source>
</evidence>
<dbReference type="GO" id="GO:0006396">
    <property type="term" value="P:RNA processing"/>
    <property type="evidence" value="ECO:0007669"/>
    <property type="project" value="InterPro"/>
</dbReference>
<evidence type="ECO:0000313" key="6">
    <source>
        <dbReference type="Proteomes" id="UP001383192"/>
    </source>
</evidence>
<keyword evidence="3" id="KW-0539">Nucleus</keyword>
<evidence type="ECO:0000313" key="5">
    <source>
        <dbReference type="EMBL" id="KAK7024302.1"/>
    </source>
</evidence>
<feature type="domain" description="Suppressor of forked" evidence="4">
    <location>
        <begin position="1"/>
        <end position="62"/>
    </location>
</feature>
<dbReference type="InterPro" id="IPR008847">
    <property type="entry name" value="Suf"/>
</dbReference>